<dbReference type="EMBL" id="JBBPBK010000009">
    <property type="protein sequence ID" value="KAK9278128.1"/>
    <property type="molecule type" value="Genomic_DNA"/>
</dbReference>
<evidence type="ECO:0000313" key="3">
    <source>
        <dbReference type="Proteomes" id="UP001415857"/>
    </source>
</evidence>
<reference evidence="2 3" key="1">
    <citation type="journal article" date="2024" name="Plant J.">
        <title>Genome sequences and population genomics reveal climatic adaptation and genomic divergence between two closely related sweetgum species.</title>
        <authorList>
            <person name="Xu W.Q."/>
            <person name="Ren C.Q."/>
            <person name="Zhang X.Y."/>
            <person name="Comes H.P."/>
            <person name="Liu X.H."/>
            <person name="Li Y.G."/>
            <person name="Kettle C.J."/>
            <person name="Jalonen R."/>
            <person name="Gaisberger H."/>
            <person name="Ma Y.Z."/>
            <person name="Qiu Y.X."/>
        </authorList>
    </citation>
    <scope>NUCLEOTIDE SEQUENCE [LARGE SCALE GENOMIC DNA]</scope>
    <source>
        <strain evidence="2">Hangzhou</strain>
    </source>
</reference>
<proteinExistence type="predicted"/>
<dbReference type="GO" id="GO:0000911">
    <property type="term" value="P:cytokinesis by cell plate formation"/>
    <property type="evidence" value="ECO:0007669"/>
    <property type="project" value="InterPro"/>
</dbReference>
<sequence length="165" mass="18156">MSPAHPHLRTTGLSTVKRTQNVAAKAAAQRLAQVMASQMADDDEDDDDLGFRYSAPTPPLSSTYSSNVNNNNSIPAISSARFTSDMGHPNLQDTGNQREASALRDELDMLQEESEIVLDKLRLAEKRCEQAEARARELEKQAILSKEHLPVHVLSNTIKTSQSTL</sequence>
<name>A0AAP0RJ69_LIQFO</name>
<dbReference type="InterPro" id="IPR040321">
    <property type="entry name" value="SCD2-like"/>
</dbReference>
<gene>
    <name evidence="2" type="ORF">L1049_027687</name>
</gene>
<dbReference type="AlphaFoldDB" id="A0AAP0RJ69"/>
<dbReference type="PANTHER" id="PTHR31762">
    <property type="entry name" value="FAS-BINDING FACTOR-LIKE PROTEIN"/>
    <property type="match status" value="1"/>
</dbReference>
<keyword evidence="3" id="KW-1185">Reference proteome</keyword>
<feature type="compositionally biased region" description="Low complexity" evidence="1">
    <location>
        <begin position="61"/>
        <end position="79"/>
    </location>
</feature>
<protein>
    <submittedName>
        <fullName evidence="2">Uncharacterized protein</fullName>
    </submittedName>
</protein>
<dbReference type="PANTHER" id="PTHR31762:SF4">
    <property type="entry name" value="COILED-COIL DOMAIN-CONTAINING PROTEIN SCD2"/>
    <property type="match status" value="1"/>
</dbReference>
<organism evidence="2 3">
    <name type="scientific">Liquidambar formosana</name>
    <name type="common">Formosan gum</name>
    <dbReference type="NCBI Taxonomy" id="63359"/>
    <lineage>
        <taxon>Eukaryota</taxon>
        <taxon>Viridiplantae</taxon>
        <taxon>Streptophyta</taxon>
        <taxon>Embryophyta</taxon>
        <taxon>Tracheophyta</taxon>
        <taxon>Spermatophyta</taxon>
        <taxon>Magnoliopsida</taxon>
        <taxon>eudicotyledons</taxon>
        <taxon>Gunneridae</taxon>
        <taxon>Pentapetalae</taxon>
        <taxon>Saxifragales</taxon>
        <taxon>Altingiaceae</taxon>
        <taxon>Liquidambar</taxon>
    </lineage>
</organism>
<comment type="caution">
    <text evidence="2">The sequence shown here is derived from an EMBL/GenBank/DDBJ whole genome shotgun (WGS) entry which is preliminary data.</text>
</comment>
<dbReference type="Proteomes" id="UP001415857">
    <property type="component" value="Unassembled WGS sequence"/>
</dbReference>
<evidence type="ECO:0000313" key="2">
    <source>
        <dbReference type="EMBL" id="KAK9278128.1"/>
    </source>
</evidence>
<feature type="region of interest" description="Disordered" evidence="1">
    <location>
        <begin position="35"/>
        <end position="102"/>
    </location>
</feature>
<evidence type="ECO:0000256" key="1">
    <source>
        <dbReference type="SAM" id="MobiDB-lite"/>
    </source>
</evidence>
<accession>A0AAP0RJ69</accession>